<gene>
    <name evidence="2" type="ORF">BDY21DRAFT_357249</name>
</gene>
<organism evidence="2 3">
    <name type="scientific">Lineolata rhizophorae</name>
    <dbReference type="NCBI Taxonomy" id="578093"/>
    <lineage>
        <taxon>Eukaryota</taxon>
        <taxon>Fungi</taxon>
        <taxon>Dikarya</taxon>
        <taxon>Ascomycota</taxon>
        <taxon>Pezizomycotina</taxon>
        <taxon>Dothideomycetes</taxon>
        <taxon>Dothideomycetes incertae sedis</taxon>
        <taxon>Lineolatales</taxon>
        <taxon>Lineolataceae</taxon>
        <taxon>Lineolata</taxon>
    </lineage>
</organism>
<keyword evidence="3" id="KW-1185">Reference proteome</keyword>
<sequence>MRSPIRLQIDSSRQPESRPSTTILQRISVAGDRSAARRHQAEAHGMPPGRAGSFVDLRTRALLRKLP</sequence>
<name>A0A6A6NNP0_9PEZI</name>
<feature type="region of interest" description="Disordered" evidence="1">
    <location>
        <begin position="1"/>
        <end position="53"/>
    </location>
</feature>
<dbReference type="EMBL" id="MU001700">
    <property type="protein sequence ID" value="KAF2453087.1"/>
    <property type="molecule type" value="Genomic_DNA"/>
</dbReference>
<accession>A0A6A6NNP0</accession>
<evidence type="ECO:0000313" key="3">
    <source>
        <dbReference type="Proteomes" id="UP000799766"/>
    </source>
</evidence>
<evidence type="ECO:0000313" key="2">
    <source>
        <dbReference type="EMBL" id="KAF2453087.1"/>
    </source>
</evidence>
<reference evidence="2" key="1">
    <citation type="journal article" date="2020" name="Stud. Mycol.">
        <title>101 Dothideomycetes genomes: a test case for predicting lifestyles and emergence of pathogens.</title>
        <authorList>
            <person name="Haridas S."/>
            <person name="Albert R."/>
            <person name="Binder M."/>
            <person name="Bloem J."/>
            <person name="Labutti K."/>
            <person name="Salamov A."/>
            <person name="Andreopoulos B."/>
            <person name="Baker S."/>
            <person name="Barry K."/>
            <person name="Bills G."/>
            <person name="Bluhm B."/>
            <person name="Cannon C."/>
            <person name="Castanera R."/>
            <person name="Culley D."/>
            <person name="Daum C."/>
            <person name="Ezra D."/>
            <person name="Gonzalez J."/>
            <person name="Henrissat B."/>
            <person name="Kuo A."/>
            <person name="Liang C."/>
            <person name="Lipzen A."/>
            <person name="Lutzoni F."/>
            <person name="Magnuson J."/>
            <person name="Mondo S."/>
            <person name="Nolan M."/>
            <person name="Ohm R."/>
            <person name="Pangilinan J."/>
            <person name="Park H.-J."/>
            <person name="Ramirez L."/>
            <person name="Alfaro M."/>
            <person name="Sun H."/>
            <person name="Tritt A."/>
            <person name="Yoshinaga Y."/>
            <person name="Zwiers L.-H."/>
            <person name="Turgeon B."/>
            <person name="Goodwin S."/>
            <person name="Spatafora J."/>
            <person name="Crous P."/>
            <person name="Grigoriev I."/>
        </authorList>
    </citation>
    <scope>NUCLEOTIDE SEQUENCE</scope>
    <source>
        <strain evidence="2">ATCC 16933</strain>
    </source>
</reference>
<feature type="compositionally biased region" description="Polar residues" evidence="1">
    <location>
        <begin position="9"/>
        <end position="25"/>
    </location>
</feature>
<evidence type="ECO:0000256" key="1">
    <source>
        <dbReference type="SAM" id="MobiDB-lite"/>
    </source>
</evidence>
<dbReference type="AlphaFoldDB" id="A0A6A6NNP0"/>
<protein>
    <submittedName>
        <fullName evidence="2">Uncharacterized protein</fullName>
    </submittedName>
</protein>
<dbReference type="Proteomes" id="UP000799766">
    <property type="component" value="Unassembled WGS sequence"/>
</dbReference>
<proteinExistence type="predicted"/>